<dbReference type="Proteomes" id="UP000296883">
    <property type="component" value="Chromosome"/>
</dbReference>
<feature type="transmembrane region" description="Helical" evidence="1">
    <location>
        <begin position="258"/>
        <end position="281"/>
    </location>
</feature>
<feature type="transmembrane region" description="Helical" evidence="1">
    <location>
        <begin position="293"/>
        <end position="313"/>
    </location>
</feature>
<feature type="transmembrane region" description="Helical" evidence="1">
    <location>
        <begin position="210"/>
        <end position="227"/>
    </location>
</feature>
<dbReference type="EMBL" id="CP038865">
    <property type="protein sequence ID" value="QCA29264.1"/>
    <property type="molecule type" value="Genomic_DNA"/>
</dbReference>
<evidence type="ECO:0000313" key="5">
    <source>
        <dbReference type="Proteomes" id="UP000297725"/>
    </source>
</evidence>
<feature type="transmembrane region" description="Helical" evidence="1">
    <location>
        <begin position="91"/>
        <end position="109"/>
    </location>
</feature>
<reference evidence="3 5" key="1">
    <citation type="submission" date="2019-03" db="EMBL/GenBank/DDBJ databases">
        <title>Vagococcus sp. was isolated fron gut of Carduelis flavirostris.</title>
        <authorList>
            <person name="Ge Y."/>
        </authorList>
    </citation>
    <scope>NUCLEOTIDE SEQUENCE [LARGE SCALE GENOMIC DNA]</scope>
    <source>
        <strain evidence="3 5">CF-210</strain>
    </source>
</reference>
<accession>A0AAJ5EEJ2</accession>
<feature type="transmembrane region" description="Helical" evidence="1">
    <location>
        <begin position="348"/>
        <end position="365"/>
    </location>
</feature>
<dbReference type="Proteomes" id="UP000297725">
    <property type="component" value="Unassembled WGS sequence"/>
</dbReference>
<evidence type="ECO:0000313" key="4">
    <source>
        <dbReference type="Proteomes" id="UP000296883"/>
    </source>
</evidence>
<feature type="transmembrane region" description="Helical" evidence="1">
    <location>
        <begin position="155"/>
        <end position="175"/>
    </location>
</feature>
<proteinExistence type="predicted"/>
<dbReference type="EMBL" id="SRHU01000030">
    <property type="protein sequence ID" value="TFZ39844.1"/>
    <property type="molecule type" value="Genomic_DNA"/>
</dbReference>
<evidence type="ECO:0000313" key="3">
    <source>
        <dbReference type="EMBL" id="TFZ39844.1"/>
    </source>
</evidence>
<protein>
    <submittedName>
        <fullName evidence="3">Uncharacterized protein</fullName>
    </submittedName>
</protein>
<dbReference type="RefSeq" id="WP_135255007.1">
    <property type="nucleotide sequence ID" value="NZ_CP038865.1"/>
</dbReference>
<evidence type="ECO:0000256" key="1">
    <source>
        <dbReference type="SAM" id="Phobius"/>
    </source>
</evidence>
<organism evidence="3 5">
    <name type="scientific">Vagococcus xieshaowenii</name>
    <dbReference type="NCBI Taxonomy" id="2562451"/>
    <lineage>
        <taxon>Bacteria</taxon>
        <taxon>Bacillati</taxon>
        <taxon>Bacillota</taxon>
        <taxon>Bacilli</taxon>
        <taxon>Lactobacillales</taxon>
        <taxon>Enterococcaceae</taxon>
        <taxon>Vagococcus</taxon>
    </lineage>
</organism>
<dbReference type="AlphaFoldDB" id="A0AAJ5EEJ2"/>
<keyword evidence="1" id="KW-0812">Transmembrane</keyword>
<feature type="transmembrane region" description="Helical" evidence="1">
    <location>
        <begin position="66"/>
        <end position="85"/>
    </location>
</feature>
<feature type="transmembrane region" description="Helical" evidence="1">
    <location>
        <begin position="319"/>
        <end position="336"/>
    </location>
</feature>
<gene>
    <name evidence="3" type="ORF">E4031_08415</name>
    <name evidence="2" type="ORF">E4Z98_08010</name>
</gene>
<feature type="transmembrane region" description="Helical" evidence="1">
    <location>
        <begin position="36"/>
        <end position="54"/>
    </location>
</feature>
<keyword evidence="4" id="KW-1185">Reference proteome</keyword>
<evidence type="ECO:0000313" key="2">
    <source>
        <dbReference type="EMBL" id="QCA29264.1"/>
    </source>
</evidence>
<reference evidence="2 4" key="2">
    <citation type="journal article" date="2020" name="Int. J. Syst. Evol. Microbiol.">
        <title>Vagococcus xieshaowenii sp. nov., isolated from snow finch (Montifringilla taczanowskii) cloacal content.</title>
        <authorList>
            <person name="Ge Y."/>
            <person name="Yang J."/>
            <person name="Lai X.H."/>
            <person name="Zhang G."/>
            <person name="Jin D."/>
            <person name="Lu S."/>
            <person name="Wang B."/>
            <person name="Huang Y."/>
            <person name="Huang Y."/>
            <person name="Ren Z."/>
            <person name="Zhang X."/>
            <person name="Xu J."/>
        </authorList>
    </citation>
    <scope>NUCLEOTIDE SEQUENCE [LARGE SCALE GENOMIC DNA]</scope>
    <source>
        <strain evidence="4">personal::cf-49</strain>
        <strain evidence="2">Personal::cf-49</strain>
    </source>
</reference>
<keyword evidence="1" id="KW-1133">Transmembrane helix</keyword>
<feature type="transmembrane region" description="Helical" evidence="1">
    <location>
        <begin position="234"/>
        <end position="252"/>
    </location>
</feature>
<keyword evidence="1" id="KW-0472">Membrane</keyword>
<name>A0AAJ5EEJ2_9ENTE</name>
<sequence length="451" mass="52209">MDWGGAGGMERLKNHFDNYNGRYLGNLAIIMITRNIVIRTLFYAFINTGIIYLINQLLETKKKSSIALTLFLLLCMPALVYGQSFGWYSGFVNYNLGMFFVLWGLFLLLKKDSPFILFFVMIAGQLFMENITIFNVISAVIFLVTLHRTVKLTSLTSYFLGTLVGTAIMFSNSVYHQISAGNDGYRAIDFSAINLVLIKQYIPYMVIDNWLLITILSALIVYVIHGVRRFQWMSLYVISYTLGLVLFNMYHWKLEGVPFIFTVAIIILTIGYLLIIATVIFQHYIFKENRWLLLYLGIGSGVIISPFLVIEPFGPRGEFTSYLLLTIIVVAIWDKACDLSISKELQKYVVYLSCLICMIFIGIHATNRYVMITRMDKMEYSDDRKSVVISDVPFPRHGQNLSPFMSWVISPKMFREYYNLPDDLDIKFVTYRSQYLKDKEKELEEREQNNN</sequence>
<feature type="transmembrane region" description="Helical" evidence="1">
    <location>
        <begin position="116"/>
        <end position="143"/>
    </location>
</feature>